<name>A0A6V7WA23_MELEN</name>
<evidence type="ECO:0000313" key="2">
    <source>
        <dbReference type="Proteomes" id="UP000580250"/>
    </source>
</evidence>
<dbReference type="AlphaFoldDB" id="A0A6V7WA23"/>
<reference evidence="1 2" key="1">
    <citation type="submission" date="2020-08" db="EMBL/GenBank/DDBJ databases">
        <authorList>
            <person name="Koutsovoulos G."/>
            <person name="Danchin GJ E."/>
        </authorList>
    </citation>
    <scope>NUCLEOTIDE SEQUENCE [LARGE SCALE GENOMIC DNA]</scope>
</reference>
<protein>
    <submittedName>
        <fullName evidence="1">Uncharacterized protein</fullName>
    </submittedName>
</protein>
<evidence type="ECO:0000313" key="1">
    <source>
        <dbReference type="EMBL" id="CAD2183919.1"/>
    </source>
</evidence>
<proteinExistence type="predicted"/>
<dbReference type="Proteomes" id="UP000580250">
    <property type="component" value="Unassembled WGS sequence"/>
</dbReference>
<organism evidence="1 2">
    <name type="scientific">Meloidogyne enterolobii</name>
    <name type="common">Root-knot nematode worm</name>
    <name type="synonym">Meloidogyne mayaguensis</name>
    <dbReference type="NCBI Taxonomy" id="390850"/>
    <lineage>
        <taxon>Eukaryota</taxon>
        <taxon>Metazoa</taxon>
        <taxon>Ecdysozoa</taxon>
        <taxon>Nematoda</taxon>
        <taxon>Chromadorea</taxon>
        <taxon>Rhabditida</taxon>
        <taxon>Tylenchina</taxon>
        <taxon>Tylenchomorpha</taxon>
        <taxon>Tylenchoidea</taxon>
        <taxon>Meloidogynidae</taxon>
        <taxon>Meloidogyninae</taxon>
        <taxon>Meloidogyne</taxon>
    </lineage>
</organism>
<comment type="caution">
    <text evidence="1">The sequence shown here is derived from an EMBL/GenBank/DDBJ whole genome shotgun (WGS) entry which is preliminary data.</text>
</comment>
<accession>A0A6V7WA23</accession>
<sequence>MQKPVNYFSSLPTYASASEIYKILKKFSLSTKIRLLSLALLKIIFVHFNKKKLLAPRK</sequence>
<gene>
    <name evidence="1" type="ORF">MENT_LOCUS36241</name>
</gene>
<dbReference type="EMBL" id="CAJEWN010000483">
    <property type="protein sequence ID" value="CAD2183919.1"/>
    <property type="molecule type" value="Genomic_DNA"/>
</dbReference>